<sequence>MHPDNEAPRSTVTNHRYFHKSVYSAPVGPRRCYKTKVEATGMNHEYLNYGVAVQK</sequence>
<gene>
    <name evidence="1" type="ORF">K443DRAFT_672420</name>
</gene>
<proteinExistence type="predicted"/>
<organism evidence="1 2">
    <name type="scientific">Laccaria amethystina LaAM-08-1</name>
    <dbReference type="NCBI Taxonomy" id="1095629"/>
    <lineage>
        <taxon>Eukaryota</taxon>
        <taxon>Fungi</taxon>
        <taxon>Dikarya</taxon>
        <taxon>Basidiomycota</taxon>
        <taxon>Agaricomycotina</taxon>
        <taxon>Agaricomycetes</taxon>
        <taxon>Agaricomycetidae</taxon>
        <taxon>Agaricales</taxon>
        <taxon>Agaricineae</taxon>
        <taxon>Hydnangiaceae</taxon>
        <taxon>Laccaria</taxon>
    </lineage>
</organism>
<keyword evidence="2" id="KW-1185">Reference proteome</keyword>
<dbReference type="AlphaFoldDB" id="A0A0C9YK00"/>
<name>A0A0C9YK00_9AGAR</name>
<accession>A0A0C9YK00</accession>
<reference evidence="2" key="2">
    <citation type="submission" date="2015-01" db="EMBL/GenBank/DDBJ databases">
        <title>Evolutionary Origins and Diversification of the Mycorrhizal Mutualists.</title>
        <authorList>
            <consortium name="DOE Joint Genome Institute"/>
            <consortium name="Mycorrhizal Genomics Consortium"/>
            <person name="Kohler A."/>
            <person name="Kuo A."/>
            <person name="Nagy L.G."/>
            <person name="Floudas D."/>
            <person name="Copeland A."/>
            <person name="Barry K.W."/>
            <person name="Cichocki N."/>
            <person name="Veneault-Fourrey C."/>
            <person name="LaButti K."/>
            <person name="Lindquist E.A."/>
            <person name="Lipzen A."/>
            <person name="Lundell T."/>
            <person name="Morin E."/>
            <person name="Murat C."/>
            <person name="Riley R."/>
            <person name="Ohm R."/>
            <person name="Sun H."/>
            <person name="Tunlid A."/>
            <person name="Henrissat B."/>
            <person name="Grigoriev I.V."/>
            <person name="Hibbett D.S."/>
            <person name="Martin F."/>
        </authorList>
    </citation>
    <scope>NUCLEOTIDE SEQUENCE [LARGE SCALE GENOMIC DNA]</scope>
    <source>
        <strain evidence="2">LaAM-08-1</strain>
    </source>
</reference>
<evidence type="ECO:0000313" key="2">
    <source>
        <dbReference type="Proteomes" id="UP000054477"/>
    </source>
</evidence>
<dbReference type="EMBL" id="KN838542">
    <property type="protein sequence ID" value="KIK08398.1"/>
    <property type="molecule type" value="Genomic_DNA"/>
</dbReference>
<reference evidence="1 2" key="1">
    <citation type="submission" date="2014-04" db="EMBL/GenBank/DDBJ databases">
        <authorList>
            <consortium name="DOE Joint Genome Institute"/>
            <person name="Kuo A."/>
            <person name="Kohler A."/>
            <person name="Nagy L.G."/>
            <person name="Floudas D."/>
            <person name="Copeland A."/>
            <person name="Barry K.W."/>
            <person name="Cichocki N."/>
            <person name="Veneault-Fourrey C."/>
            <person name="LaButti K."/>
            <person name="Lindquist E.A."/>
            <person name="Lipzen A."/>
            <person name="Lundell T."/>
            <person name="Morin E."/>
            <person name="Murat C."/>
            <person name="Sun H."/>
            <person name="Tunlid A."/>
            <person name="Henrissat B."/>
            <person name="Grigoriev I.V."/>
            <person name="Hibbett D.S."/>
            <person name="Martin F."/>
            <person name="Nordberg H.P."/>
            <person name="Cantor M.N."/>
            <person name="Hua S.X."/>
        </authorList>
    </citation>
    <scope>NUCLEOTIDE SEQUENCE [LARGE SCALE GENOMIC DNA]</scope>
    <source>
        <strain evidence="1 2">LaAM-08-1</strain>
    </source>
</reference>
<dbReference type="HOGENOM" id="CLU_3032723_0_0_1"/>
<evidence type="ECO:0000313" key="1">
    <source>
        <dbReference type="EMBL" id="KIK08398.1"/>
    </source>
</evidence>
<protein>
    <submittedName>
        <fullName evidence="1">Uncharacterized protein</fullName>
    </submittedName>
</protein>
<dbReference type="Proteomes" id="UP000054477">
    <property type="component" value="Unassembled WGS sequence"/>
</dbReference>